<protein>
    <submittedName>
        <fullName evidence="2">Transposase</fullName>
    </submittedName>
</protein>
<keyword evidence="3" id="KW-1185">Reference proteome</keyword>
<accession>A0ABV9PXU3</accession>
<sequence>MHDRFILLKRKRELSEMEQLTLDVWIKNHKSLGIAYELKESFFDIWDCKTRQIAFIKYEDWKTKIPADLEYAFDPLLKAMQGWEKEIFSYFDHRIINAYTESLNNLIRVINRLGRGYSFEALRAKI</sequence>
<gene>
    <name evidence="2" type="ORF">ACFO8Q_05695</name>
</gene>
<dbReference type="Pfam" id="PF01610">
    <property type="entry name" value="DDE_Tnp_ISL3"/>
    <property type="match status" value="1"/>
</dbReference>
<dbReference type="InterPro" id="IPR002560">
    <property type="entry name" value="Transposase_DDE"/>
</dbReference>
<evidence type="ECO:0000313" key="2">
    <source>
        <dbReference type="EMBL" id="MFC4766860.1"/>
    </source>
</evidence>
<evidence type="ECO:0000259" key="1">
    <source>
        <dbReference type="Pfam" id="PF01610"/>
    </source>
</evidence>
<proteinExistence type="predicted"/>
<dbReference type="RefSeq" id="WP_380024753.1">
    <property type="nucleotide sequence ID" value="NZ_JBHSHC010000033.1"/>
</dbReference>
<reference evidence="3" key="1">
    <citation type="journal article" date="2019" name="Int. J. Syst. Evol. Microbiol.">
        <title>The Global Catalogue of Microorganisms (GCM) 10K type strain sequencing project: providing services to taxonomists for standard genome sequencing and annotation.</title>
        <authorList>
            <consortium name="The Broad Institute Genomics Platform"/>
            <consortium name="The Broad Institute Genome Sequencing Center for Infectious Disease"/>
            <person name="Wu L."/>
            <person name="Ma J."/>
        </authorList>
    </citation>
    <scope>NUCLEOTIDE SEQUENCE [LARGE SCALE GENOMIC DNA]</scope>
    <source>
        <strain evidence="3">WYCCWR 12678</strain>
    </source>
</reference>
<evidence type="ECO:0000313" key="3">
    <source>
        <dbReference type="Proteomes" id="UP001596002"/>
    </source>
</evidence>
<comment type="caution">
    <text evidence="2">The sequence shown here is derived from an EMBL/GenBank/DDBJ whole genome shotgun (WGS) entry which is preliminary data.</text>
</comment>
<organism evidence="2 3">
    <name type="scientific">Effusibacillus consociatus</name>
    <dbReference type="NCBI Taxonomy" id="1117041"/>
    <lineage>
        <taxon>Bacteria</taxon>
        <taxon>Bacillati</taxon>
        <taxon>Bacillota</taxon>
        <taxon>Bacilli</taxon>
        <taxon>Bacillales</taxon>
        <taxon>Alicyclobacillaceae</taxon>
        <taxon>Effusibacillus</taxon>
    </lineage>
</organism>
<feature type="domain" description="Transposase IS204/IS1001/IS1096/IS1165 DDE" evidence="1">
    <location>
        <begin position="3"/>
        <end position="126"/>
    </location>
</feature>
<dbReference type="EMBL" id="JBHSHC010000033">
    <property type="protein sequence ID" value="MFC4766860.1"/>
    <property type="molecule type" value="Genomic_DNA"/>
</dbReference>
<dbReference type="Proteomes" id="UP001596002">
    <property type="component" value="Unassembled WGS sequence"/>
</dbReference>
<name>A0ABV9PXU3_9BACL</name>